<evidence type="ECO:0000313" key="2">
    <source>
        <dbReference type="Proteomes" id="UP000009284"/>
    </source>
</evidence>
<accession>G4QBQ4</accession>
<organism evidence="1 2">
    <name type="scientific">Taylorella asinigenitalis (strain MCE3)</name>
    <dbReference type="NCBI Taxonomy" id="1008459"/>
    <lineage>
        <taxon>Bacteria</taxon>
        <taxon>Pseudomonadati</taxon>
        <taxon>Pseudomonadota</taxon>
        <taxon>Betaproteobacteria</taxon>
        <taxon>Burkholderiales</taxon>
        <taxon>Alcaligenaceae</taxon>
        <taxon>Taylorella</taxon>
    </lineage>
</organism>
<dbReference type="AlphaFoldDB" id="G4QBQ4"/>
<gene>
    <name evidence="1" type="ordered locus">TASI_1511</name>
</gene>
<dbReference type="KEGG" id="tas:TASI_1511"/>
<name>G4QBQ4_TAYAM</name>
<reference key="1">
    <citation type="submission" date="2011-09" db="EMBL/GenBank/DDBJ databases">
        <title>Genomic characterization of the Taylorella genus.</title>
        <authorList>
            <person name="Hebert L."/>
            <person name="Moumen B."/>
            <person name="Pons N."/>
            <person name="Duquesne F."/>
            <person name="Breuil M.-F."/>
            <person name="Goux D."/>
            <person name="Batto J.-M."/>
            <person name="Renault P."/>
            <person name="Laugier C."/>
            <person name="Petry S."/>
        </authorList>
    </citation>
    <scope>NUCLEOTIDE SEQUENCE</scope>
    <source>
        <strain>MCE3</strain>
    </source>
</reference>
<dbReference type="Proteomes" id="UP000009284">
    <property type="component" value="Chromosome"/>
</dbReference>
<proteinExistence type="predicted"/>
<keyword evidence="2" id="KW-1185">Reference proteome</keyword>
<dbReference type="EMBL" id="CP003059">
    <property type="protein sequence ID" value="AEP37249.1"/>
    <property type="molecule type" value="Genomic_DNA"/>
</dbReference>
<evidence type="ECO:0000313" key="1">
    <source>
        <dbReference type="EMBL" id="AEP37249.1"/>
    </source>
</evidence>
<sequence length="44" mass="5111">MKLIFFQLYPVPIEATLLHRICAFEENANIPRNLVVLQTNQSPK</sequence>
<dbReference type="HOGENOM" id="CLU_3223147_0_0_4"/>
<protein>
    <submittedName>
        <fullName evidence="1">Uncharacterized protein</fullName>
    </submittedName>
</protein>
<reference evidence="1 2" key="2">
    <citation type="journal article" date="2012" name="PLoS ONE">
        <title>Genomic characterization of the taylorella genus.</title>
        <authorList>
            <person name="Hebert L."/>
            <person name="Moumen B."/>
            <person name="Pons N."/>
            <person name="Duquesne F."/>
            <person name="Breuil M.F."/>
            <person name="Goux D."/>
            <person name="Batto J.M."/>
            <person name="Laugier C."/>
            <person name="Renault P."/>
            <person name="Petry S."/>
        </authorList>
    </citation>
    <scope>NUCLEOTIDE SEQUENCE [LARGE SCALE GENOMIC DNA]</scope>
    <source>
        <strain evidence="1 2">MCE3</strain>
    </source>
</reference>